<keyword evidence="3 6" id="KW-0067">ATP-binding</keyword>
<dbReference type="GO" id="GO:0016887">
    <property type="term" value="F:ATP hydrolysis activity"/>
    <property type="evidence" value="ECO:0007669"/>
    <property type="project" value="InterPro"/>
</dbReference>
<evidence type="ECO:0000259" key="5">
    <source>
        <dbReference type="PROSITE" id="PS50893"/>
    </source>
</evidence>
<comment type="similarity">
    <text evidence="4">Belongs to the ABC transporter superfamily. Macrolide exporter (TC 3.A.1.122) family.</text>
</comment>
<evidence type="ECO:0000256" key="2">
    <source>
        <dbReference type="ARBA" id="ARBA00022741"/>
    </source>
</evidence>
<dbReference type="InterPro" id="IPR003593">
    <property type="entry name" value="AAA+_ATPase"/>
</dbReference>
<sequence length="234" mass="25609">MALVEARNLCKDYVAGEITVKAIRGVDFTIDTGSFVSFVGPSGSGKSTLLNMIGCLDPPSQGDLVVAGKDVTRLDSRHSAKFRGDHIGFIFQDFNLIPVLTVFENIEYPLQMVQNWPVEKRRKRVEELLGAVGMADQGKKYPNQISGGQKQRVAVARALVTNAKLVLADEPTANLDSRTANRIIGLMKKMRDEFGTTFIFSTHDTRVVESAEIIFTLEDGVLQTKNGNPGGQHA</sequence>
<keyword evidence="1" id="KW-0813">Transport</keyword>
<dbReference type="PROSITE" id="PS00211">
    <property type="entry name" value="ABC_TRANSPORTER_1"/>
    <property type="match status" value="1"/>
</dbReference>
<dbReference type="KEGG" id="dbk:DGMP_21100"/>
<evidence type="ECO:0000313" key="7">
    <source>
        <dbReference type="Proteomes" id="UP000826725"/>
    </source>
</evidence>
<evidence type="ECO:0000256" key="4">
    <source>
        <dbReference type="ARBA" id="ARBA00038388"/>
    </source>
</evidence>
<dbReference type="InterPro" id="IPR003439">
    <property type="entry name" value="ABC_transporter-like_ATP-bd"/>
</dbReference>
<dbReference type="Proteomes" id="UP000826725">
    <property type="component" value="Chromosome"/>
</dbReference>
<dbReference type="PANTHER" id="PTHR24220">
    <property type="entry name" value="IMPORT ATP-BINDING PROTEIN"/>
    <property type="match status" value="1"/>
</dbReference>
<protein>
    <submittedName>
        <fullName evidence="6">ABC transporter ATP-binding protein</fullName>
    </submittedName>
</protein>
<feature type="domain" description="ABC transporter" evidence="5">
    <location>
        <begin position="4"/>
        <end position="234"/>
    </location>
</feature>
<keyword evidence="7" id="KW-1185">Reference proteome</keyword>
<dbReference type="SMART" id="SM00382">
    <property type="entry name" value="AAA"/>
    <property type="match status" value="1"/>
</dbReference>
<name>A0A8D5JMC0_9BACT</name>
<keyword evidence="2" id="KW-0547">Nucleotide-binding</keyword>
<dbReference type="AlphaFoldDB" id="A0A8D5JMC0"/>
<dbReference type="CDD" id="cd03255">
    <property type="entry name" value="ABC_MJ0796_LolCDE_FtsE"/>
    <property type="match status" value="1"/>
</dbReference>
<proteinExistence type="inferred from homology"/>
<organism evidence="6 7">
    <name type="scientific">Desulfomarina profundi</name>
    <dbReference type="NCBI Taxonomy" id="2772557"/>
    <lineage>
        <taxon>Bacteria</taxon>
        <taxon>Pseudomonadati</taxon>
        <taxon>Thermodesulfobacteriota</taxon>
        <taxon>Desulfobulbia</taxon>
        <taxon>Desulfobulbales</taxon>
        <taxon>Desulfobulbaceae</taxon>
        <taxon>Desulfomarina</taxon>
    </lineage>
</organism>
<dbReference type="PANTHER" id="PTHR24220:SF86">
    <property type="entry name" value="ABC TRANSPORTER ABCH.1"/>
    <property type="match status" value="1"/>
</dbReference>
<accession>A0A8D5JMC0</accession>
<dbReference type="PROSITE" id="PS50893">
    <property type="entry name" value="ABC_TRANSPORTER_2"/>
    <property type="match status" value="1"/>
</dbReference>
<dbReference type="FunFam" id="3.40.50.300:FF:000032">
    <property type="entry name" value="Export ABC transporter ATP-binding protein"/>
    <property type="match status" value="1"/>
</dbReference>
<dbReference type="Pfam" id="PF00005">
    <property type="entry name" value="ABC_tran"/>
    <property type="match status" value="1"/>
</dbReference>
<dbReference type="GO" id="GO:0005886">
    <property type="term" value="C:plasma membrane"/>
    <property type="evidence" value="ECO:0007669"/>
    <property type="project" value="TreeGrafter"/>
</dbReference>
<dbReference type="InterPro" id="IPR015854">
    <property type="entry name" value="ABC_transpr_LolD-like"/>
</dbReference>
<dbReference type="InterPro" id="IPR017871">
    <property type="entry name" value="ABC_transporter-like_CS"/>
</dbReference>
<dbReference type="RefSeq" id="WP_228853873.1">
    <property type="nucleotide sequence ID" value="NZ_AP024086.1"/>
</dbReference>
<dbReference type="EMBL" id="AP024086">
    <property type="protein sequence ID" value="BCL61417.1"/>
    <property type="molecule type" value="Genomic_DNA"/>
</dbReference>
<reference evidence="6" key="1">
    <citation type="submission" date="2020-09" db="EMBL/GenBank/DDBJ databases">
        <title>Desulfogranum mesoprofundum gen. nov., sp. nov., a novel mesophilic, sulfate-reducing chemolithoautotroph isolated from a deep-sea hydrothermal vent chimney in the Suiyo Seamount.</title>
        <authorList>
            <person name="Hashimoto Y."/>
            <person name="Nakagawa S."/>
        </authorList>
    </citation>
    <scope>NUCLEOTIDE SEQUENCE</scope>
    <source>
        <strain evidence="6">KT2</strain>
    </source>
</reference>
<evidence type="ECO:0000313" key="6">
    <source>
        <dbReference type="EMBL" id="BCL61417.1"/>
    </source>
</evidence>
<dbReference type="GO" id="GO:0005524">
    <property type="term" value="F:ATP binding"/>
    <property type="evidence" value="ECO:0007669"/>
    <property type="project" value="UniProtKB-KW"/>
</dbReference>
<evidence type="ECO:0000256" key="3">
    <source>
        <dbReference type="ARBA" id="ARBA00022840"/>
    </source>
</evidence>
<gene>
    <name evidence="6" type="ORF">DGMP_21100</name>
</gene>
<dbReference type="GO" id="GO:0098796">
    <property type="term" value="C:membrane protein complex"/>
    <property type="evidence" value="ECO:0007669"/>
    <property type="project" value="UniProtKB-ARBA"/>
</dbReference>
<dbReference type="GO" id="GO:0022857">
    <property type="term" value="F:transmembrane transporter activity"/>
    <property type="evidence" value="ECO:0007669"/>
    <property type="project" value="UniProtKB-ARBA"/>
</dbReference>
<evidence type="ECO:0000256" key="1">
    <source>
        <dbReference type="ARBA" id="ARBA00022448"/>
    </source>
</evidence>
<dbReference type="InterPro" id="IPR017911">
    <property type="entry name" value="MacB-like_ATP-bd"/>
</dbReference>